<sequence>MRGKLTFVSWHKYNQKGDKPFKKGAVGIGLVRALSVTVAVFLMLGFVVALTNQPVYNFSYAIMLTIMASAAIGGAGAGASAGIRGWQHGGLTGILYGLLFVVGGLLLGLPAIDPVMMTVALGLLGAVGGIIGVNLPSARKSSRKRCLRGIK</sequence>
<protein>
    <recommendedName>
        <fullName evidence="4">TIGR04086 family membrane protein</fullName>
    </recommendedName>
</protein>
<feature type="transmembrane region" description="Helical" evidence="1">
    <location>
        <begin position="58"/>
        <end position="79"/>
    </location>
</feature>
<evidence type="ECO:0008006" key="4">
    <source>
        <dbReference type="Google" id="ProtNLM"/>
    </source>
</evidence>
<dbReference type="KEGG" id="dfg:B0537_13315"/>
<keyword evidence="3" id="KW-1185">Reference proteome</keyword>
<dbReference type="AlphaFoldDB" id="A0A1S6IYX9"/>
<gene>
    <name evidence="2" type="ORF">B0537_13315</name>
</gene>
<feature type="transmembrane region" description="Helical" evidence="1">
    <location>
        <begin position="29"/>
        <end position="52"/>
    </location>
</feature>
<keyword evidence="1" id="KW-0472">Membrane</keyword>
<dbReference type="NCBIfam" id="TIGR04086">
    <property type="entry name" value="TIGR04086_membr"/>
    <property type="match status" value="1"/>
</dbReference>
<evidence type="ECO:0000313" key="2">
    <source>
        <dbReference type="EMBL" id="AQS59969.1"/>
    </source>
</evidence>
<dbReference type="EMBL" id="CP019698">
    <property type="protein sequence ID" value="AQS59969.1"/>
    <property type="molecule type" value="Genomic_DNA"/>
</dbReference>
<keyword evidence="1" id="KW-0812">Transmembrane</keyword>
<keyword evidence="1" id="KW-1133">Transmembrane helix</keyword>
<dbReference type="OrthoDB" id="1787138at2"/>
<dbReference type="InterPro" id="IPR023804">
    <property type="entry name" value="DUF3792_TM"/>
</dbReference>
<feature type="transmembrane region" description="Helical" evidence="1">
    <location>
        <begin position="115"/>
        <end position="135"/>
    </location>
</feature>
<dbReference type="Proteomes" id="UP000189464">
    <property type="component" value="Chromosome"/>
</dbReference>
<evidence type="ECO:0000313" key="3">
    <source>
        <dbReference type="Proteomes" id="UP000189464"/>
    </source>
</evidence>
<dbReference type="RefSeq" id="WP_077715011.1">
    <property type="nucleotide sequence ID" value="NZ_CP019698.1"/>
</dbReference>
<proteinExistence type="predicted"/>
<evidence type="ECO:0000256" key="1">
    <source>
        <dbReference type="SAM" id="Phobius"/>
    </source>
</evidence>
<dbReference type="Pfam" id="PF12670">
    <property type="entry name" value="DUF3792"/>
    <property type="match status" value="1"/>
</dbReference>
<feature type="transmembrane region" description="Helical" evidence="1">
    <location>
        <begin position="91"/>
        <end position="109"/>
    </location>
</feature>
<organism evidence="2 3">
    <name type="scientific">Desulforamulus ferrireducens</name>
    <dbReference type="NCBI Taxonomy" id="1833852"/>
    <lineage>
        <taxon>Bacteria</taxon>
        <taxon>Bacillati</taxon>
        <taxon>Bacillota</taxon>
        <taxon>Clostridia</taxon>
        <taxon>Eubacteriales</taxon>
        <taxon>Peptococcaceae</taxon>
        <taxon>Desulforamulus</taxon>
    </lineage>
</organism>
<accession>A0A1S6IYX9</accession>
<reference evidence="2 3" key="1">
    <citation type="journal article" date="2016" name="Int. J. Syst. Evol. Microbiol.">
        <title>Desulfotomaculum ferrireducens sp. nov., a moderately thermophilic sulfate-reducing and dissimilatory Fe(III)-reducing bacterium isolated from compost.</title>
        <authorList>
            <person name="Yang G."/>
            <person name="Guo J."/>
            <person name="Zhuang L."/>
            <person name="Yuan Y."/>
            <person name="Zhou S."/>
        </authorList>
    </citation>
    <scope>NUCLEOTIDE SEQUENCE [LARGE SCALE GENOMIC DNA]</scope>
    <source>
        <strain evidence="2 3">GSS09</strain>
    </source>
</reference>
<name>A0A1S6IYX9_9FIRM</name>